<dbReference type="AlphaFoldDB" id="A0A2K2H7J5"/>
<dbReference type="Pfam" id="PF00072">
    <property type="entry name" value="Response_reg"/>
    <property type="match status" value="1"/>
</dbReference>
<gene>
    <name evidence="5" type="ORF">C2E25_13145</name>
</gene>
<dbReference type="FunFam" id="3.30.70.270:FF:000001">
    <property type="entry name" value="Diguanylate cyclase domain protein"/>
    <property type="match status" value="1"/>
</dbReference>
<evidence type="ECO:0000256" key="1">
    <source>
        <dbReference type="ARBA" id="ARBA00012528"/>
    </source>
</evidence>
<dbReference type="InterPro" id="IPR029787">
    <property type="entry name" value="Nucleotide_cyclase"/>
</dbReference>
<name>A0A2K2H7J5_9BACT</name>
<dbReference type="CDD" id="cd01949">
    <property type="entry name" value="GGDEF"/>
    <property type="match status" value="1"/>
</dbReference>
<dbReference type="SUPFAM" id="SSF55781">
    <property type="entry name" value="GAF domain-like"/>
    <property type="match status" value="1"/>
</dbReference>
<evidence type="ECO:0000259" key="4">
    <source>
        <dbReference type="PROSITE" id="PS50887"/>
    </source>
</evidence>
<dbReference type="Gene3D" id="3.40.50.2300">
    <property type="match status" value="1"/>
</dbReference>
<dbReference type="GO" id="GO:0005886">
    <property type="term" value="C:plasma membrane"/>
    <property type="evidence" value="ECO:0007669"/>
    <property type="project" value="TreeGrafter"/>
</dbReference>
<dbReference type="InterPro" id="IPR043128">
    <property type="entry name" value="Rev_trsase/Diguanyl_cyclase"/>
</dbReference>
<proteinExistence type="predicted"/>
<dbReference type="PROSITE" id="PS50110">
    <property type="entry name" value="RESPONSE_REGULATORY"/>
    <property type="match status" value="1"/>
</dbReference>
<dbReference type="InterPro" id="IPR011006">
    <property type="entry name" value="CheY-like_superfamily"/>
</dbReference>
<dbReference type="PANTHER" id="PTHR45138:SF6">
    <property type="entry name" value="DIGUANYLATE CYCLASE DGCN"/>
    <property type="match status" value="1"/>
</dbReference>
<dbReference type="InterPro" id="IPR000160">
    <property type="entry name" value="GGDEF_dom"/>
</dbReference>
<organism evidence="5 6">
    <name type="scientific">Geothermobacter hydrogeniphilus</name>
    <dbReference type="NCBI Taxonomy" id="1969733"/>
    <lineage>
        <taxon>Bacteria</taxon>
        <taxon>Pseudomonadati</taxon>
        <taxon>Thermodesulfobacteriota</taxon>
        <taxon>Desulfuromonadia</taxon>
        <taxon>Desulfuromonadales</taxon>
        <taxon>Geothermobacteraceae</taxon>
        <taxon>Geothermobacter</taxon>
    </lineage>
</organism>
<dbReference type="Pfam" id="PF00990">
    <property type="entry name" value="GGDEF"/>
    <property type="match status" value="1"/>
</dbReference>
<dbReference type="GO" id="GO:1902201">
    <property type="term" value="P:negative regulation of bacterial-type flagellum-dependent cell motility"/>
    <property type="evidence" value="ECO:0007669"/>
    <property type="project" value="TreeGrafter"/>
</dbReference>
<evidence type="ECO:0000313" key="5">
    <source>
        <dbReference type="EMBL" id="PNU19284.1"/>
    </source>
</evidence>
<dbReference type="PANTHER" id="PTHR45138">
    <property type="entry name" value="REGULATORY COMPONENTS OF SENSORY TRANSDUCTION SYSTEM"/>
    <property type="match status" value="1"/>
</dbReference>
<evidence type="ECO:0000313" key="6">
    <source>
        <dbReference type="Proteomes" id="UP000236340"/>
    </source>
</evidence>
<accession>A0A2K2H7J5</accession>
<dbReference type="SUPFAM" id="SSF52172">
    <property type="entry name" value="CheY-like"/>
    <property type="match status" value="1"/>
</dbReference>
<dbReference type="InterPro" id="IPR001789">
    <property type="entry name" value="Sig_transdc_resp-reg_receiver"/>
</dbReference>
<dbReference type="OrthoDB" id="9812260at2"/>
<dbReference type="EMBL" id="PPFX01000034">
    <property type="protein sequence ID" value="PNU19284.1"/>
    <property type="molecule type" value="Genomic_DNA"/>
</dbReference>
<dbReference type="EC" id="2.7.7.65" evidence="1"/>
<reference evidence="5 6" key="1">
    <citation type="journal article" date="2018" name="Genome Announc.">
        <title>Genome Sequence of Geothermobacter sp. HR-1 Iron Reducer from the Loihi Seamount.</title>
        <authorList>
            <person name="Smith H."/>
            <person name="Abuyen K."/>
            <person name="Tremblay J."/>
            <person name="Savalia P."/>
            <person name="Perez-Rodriguez I."/>
            <person name="Emerson D."/>
            <person name="Tully B."/>
            <person name="Amend J."/>
        </authorList>
    </citation>
    <scope>NUCLEOTIDE SEQUENCE [LARGE SCALE GENOMIC DNA]</scope>
    <source>
        <strain evidence="5 6">HR-1</strain>
    </source>
</reference>
<dbReference type="Gene3D" id="3.30.70.270">
    <property type="match status" value="1"/>
</dbReference>
<sequence>MPGPTVLVVDDELFFRRLYAEILTEDGYLVETVESGDAALGRIRQGGIDLVLTDMIMPGLDGLEVLRQTRAMENPADVILATGHATLETAIQALKNGARDYLIKPFNPEELRHLVRTCLEQRRLLDENSLLKSQIRLFQKGQSLAGILEIERLLAQTVVSLSKEIGPSRGFAFLGNSNRVERLFGCQQIEEFQAKSLAEFLRGHFADLDQPRILTSGDIPPGADWPPDVRDCCLFPLRSQKAIKGMLVLVNAEGRPLPDPLPQENLYFLAEQAGIAFDNAYRYQGARELIYTDDLTGLYNQRYLDIVLEQEIRRSERYGLEFSIIFLDIDRFKAVNDTHGHLSGSKALKEVAGLLRKCIREVDVPFRYGGDEFTALLVETGLVGAPVVAERVRRTIEQHIFLAEIGQDFKLTASVGYATYPKDAQDKRAVLELADKAMYLGKKVRNVTRGAGDLDR</sequence>
<dbReference type="SMART" id="SM00448">
    <property type="entry name" value="REC"/>
    <property type="match status" value="1"/>
</dbReference>
<protein>
    <recommendedName>
        <fullName evidence="1">diguanylate cyclase</fullName>
        <ecNumber evidence="1">2.7.7.65</ecNumber>
    </recommendedName>
</protein>
<evidence type="ECO:0000259" key="3">
    <source>
        <dbReference type="PROSITE" id="PS50110"/>
    </source>
</evidence>
<comment type="caution">
    <text evidence="5">The sequence shown here is derived from an EMBL/GenBank/DDBJ whole genome shotgun (WGS) entry which is preliminary data.</text>
</comment>
<dbReference type="SMART" id="SM00267">
    <property type="entry name" value="GGDEF"/>
    <property type="match status" value="1"/>
</dbReference>
<dbReference type="InterPro" id="IPR029016">
    <property type="entry name" value="GAF-like_dom_sf"/>
</dbReference>
<dbReference type="PROSITE" id="PS50887">
    <property type="entry name" value="GGDEF"/>
    <property type="match status" value="1"/>
</dbReference>
<feature type="domain" description="Response regulatory" evidence="3">
    <location>
        <begin position="5"/>
        <end position="119"/>
    </location>
</feature>
<feature type="modified residue" description="4-aspartylphosphate" evidence="2">
    <location>
        <position position="54"/>
    </location>
</feature>
<dbReference type="RefSeq" id="WP_103116190.1">
    <property type="nucleotide sequence ID" value="NZ_PPFX01000034.1"/>
</dbReference>
<dbReference type="Proteomes" id="UP000236340">
    <property type="component" value="Unassembled WGS sequence"/>
</dbReference>
<dbReference type="NCBIfam" id="TIGR00254">
    <property type="entry name" value="GGDEF"/>
    <property type="match status" value="1"/>
</dbReference>
<dbReference type="GO" id="GO:0043709">
    <property type="term" value="P:cell adhesion involved in single-species biofilm formation"/>
    <property type="evidence" value="ECO:0007669"/>
    <property type="project" value="TreeGrafter"/>
</dbReference>
<dbReference type="GO" id="GO:0052621">
    <property type="term" value="F:diguanylate cyclase activity"/>
    <property type="evidence" value="ECO:0007669"/>
    <property type="project" value="UniProtKB-EC"/>
</dbReference>
<dbReference type="GO" id="GO:0000160">
    <property type="term" value="P:phosphorelay signal transduction system"/>
    <property type="evidence" value="ECO:0007669"/>
    <property type="project" value="InterPro"/>
</dbReference>
<feature type="domain" description="GGDEF" evidence="4">
    <location>
        <begin position="320"/>
        <end position="456"/>
    </location>
</feature>
<dbReference type="Gene3D" id="3.30.450.40">
    <property type="match status" value="1"/>
</dbReference>
<dbReference type="InterPro" id="IPR050469">
    <property type="entry name" value="Diguanylate_Cyclase"/>
</dbReference>
<evidence type="ECO:0000256" key="2">
    <source>
        <dbReference type="PROSITE-ProRule" id="PRU00169"/>
    </source>
</evidence>
<keyword evidence="2" id="KW-0597">Phosphoprotein</keyword>
<dbReference type="SUPFAM" id="SSF55073">
    <property type="entry name" value="Nucleotide cyclase"/>
    <property type="match status" value="1"/>
</dbReference>